<keyword evidence="3" id="KW-1185">Reference proteome</keyword>
<accession>A0A2I0J098</accession>
<dbReference type="Pfam" id="PF07727">
    <property type="entry name" value="RVT_2"/>
    <property type="match status" value="1"/>
</dbReference>
<dbReference type="AlphaFoldDB" id="A0A2I0J098"/>
<sequence length="158" mass="17809">MAEEIKALEANGTWTIECLPPRKRPIDSRWVYKIKRRADGSIERYKAQLVAKGFTQVEGVDFNETFAPVAKLVTSLATTMSNAPASSDILIVVFLSRIWDQDGVFVELSLCKILVRNIEMLRCGCFVTQSSLQDKEFFFGQDRWSLKSTVTHTGLVVS</sequence>
<gene>
    <name evidence="2" type="ORF">CRG98_029914</name>
</gene>
<dbReference type="Proteomes" id="UP000233551">
    <property type="component" value="Unassembled WGS sequence"/>
</dbReference>
<evidence type="ECO:0000313" key="2">
    <source>
        <dbReference type="EMBL" id="PKI49669.1"/>
    </source>
</evidence>
<dbReference type="InterPro" id="IPR013103">
    <property type="entry name" value="RVT_2"/>
</dbReference>
<evidence type="ECO:0000313" key="3">
    <source>
        <dbReference type="Proteomes" id="UP000233551"/>
    </source>
</evidence>
<protein>
    <recommendedName>
        <fullName evidence="1">Reverse transcriptase Ty1/copia-type domain-containing protein</fullName>
    </recommendedName>
</protein>
<dbReference type="STRING" id="22663.A0A2I0J098"/>
<dbReference type="EMBL" id="PGOL01002217">
    <property type="protein sequence ID" value="PKI49669.1"/>
    <property type="molecule type" value="Genomic_DNA"/>
</dbReference>
<organism evidence="2 3">
    <name type="scientific">Punica granatum</name>
    <name type="common">Pomegranate</name>
    <dbReference type="NCBI Taxonomy" id="22663"/>
    <lineage>
        <taxon>Eukaryota</taxon>
        <taxon>Viridiplantae</taxon>
        <taxon>Streptophyta</taxon>
        <taxon>Embryophyta</taxon>
        <taxon>Tracheophyta</taxon>
        <taxon>Spermatophyta</taxon>
        <taxon>Magnoliopsida</taxon>
        <taxon>eudicotyledons</taxon>
        <taxon>Gunneridae</taxon>
        <taxon>Pentapetalae</taxon>
        <taxon>rosids</taxon>
        <taxon>malvids</taxon>
        <taxon>Myrtales</taxon>
        <taxon>Lythraceae</taxon>
        <taxon>Punica</taxon>
    </lineage>
</organism>
<comment type="caution">
    <text evidence="2">The sequence shown here is derived from an EMBL/GenBank/DDBJ whole genome shotgun (WGS) entry which is preliminary data.</text>
</comment>
<proteinExistence type="predicted"/>
<name>A0A2I0J098_PUNGR</name>
<reference evidence="2 3" key="1">
    <citation type="submission" date="2017-11" db="EMBL/GenBank/DDBJ databases">
        <title>De-novo sequencing of pomegranate (Punica granatum L.) genome.</title>
        <authorList>
            <person name="Akparov Z."/>
            <person name="Amiraslanov A."/>
            <person name="Hajiyeva S."/>
            <person name="Abbasov M."/>
            <person name="Kaur K."/>
            <person name="Hamwieh A."/>
            <person name="Solovyev V."/>
            <person name="Salamov A."/>
            <person name="Braich B."/>
            <person name="Kosarev P."/>
            <person name="Mahmoud A."/>
            <person name="Hajiyev E."/>
            <person name="Babayeva S."/>
            <person name="Izzatullayeva V."/>
            <person name="Mammadov A."/>
            <person name="Mammadov A."/>
            <person name="Sharifova S."/>
            <person name="Ojaghi J."/>
            <person name="Eynullazada K."/>
            <person name="Bayramov B."/>
            <person name="Abdulazimova A."/>
            <person name="Shahmuradov I."/>
        </authorList>
    </citation>
    <scope>NUCLEOTIDE SEQUENCE [LARGE SCALE GENOMIC DNA]</scope>
    <source>
        <strain evidence="3">cv. AG2017</strain>
        <tissue evidence="2">Leaf</tissue>
    </source>
</reference>
<evidence type="ECO:0000259" key="1">
    <source>
        <dbReference type="Pfam" id="PF07727"/>
    </source>
</evidence>
<feature type="domain" description="Reverse transcriptase Ty1/copia-type" evidence="1">
    <location>
        <begin position="11"/>
        <end position="72"/>
    </location>
</feature>